<dbReference type="Proteomes" id="UP000621454">
    <property type="component" value="Unassembled WGS sequence"/>
</dbReference>
<accession>A0A916TIT7</accession>
<organism evidence="1 2">
    <name type="scientific">Gordonia jinhuaensis</name>
    <dbReference type="NCBI Taxonomy" id="1517702"/>
    <lineage>
        <taxon>Bacteria</taxon>
        <taxon>Bacillati</taxon>
        <taxon>Actinomycetota</taxon>
        <taxon>Actinomycetes</taxon>
        <taxon>Mycobacteriales</taxon>
        <taxon>Gordoniaceae</taxon>
        <taxon>Gordonia</taxon>
    </lineage>
</organism>
<name>A0A916TIT7_9ACTN</name>
<protein>
    <submittedName>
        <fullName evidence="1">Uncharacterized protein</fullName>
    </submittedName>
</protein>
<evidence type="ECO:0000313" key="1">
    <source>
        <dbReference type="EMBL" id="GGB47388.1"/>
    </source>
</evidence>
<keyword evidence="2" id="KW-1185">Reference proteome</keyword>
<proteinExistence type="predicted"/>
<comment type="caution">
    <text evidence="1">The sequence shown here is derived from an EMBL/GenBank/DDBJ whole genome shotgun (WGS) entry which is preliminary data.</text>
</comment>
<reference evidence="1" key="2">
    <citation type="submission" date="2020-09" db="EMBL/GenBank/DDBJ databases">
        <authorList>
            <person name="Sun Q."/>
            <person name="Zhou Y."/>
        </authorList>
    </citation>
    <scope>NUCLEOTIDE SEQUENCE</scope>
    <source>
        <strain evidence="1">CGMCC 1.12827</strain>
    </source>
</reference>
<dbReference type="EMBL" id="BMGC01000058">
    <property type="protein sequence ID" value="GGB47388.1"/>
    <property type="molecule type" value="Genomic_DNA"/>
</dbReference>
<evidence type="ECO:0000313" key="2">
    <source>
        <dbReference type="Proteomes" id="UP000621454"/>
    </source>
</evidence>
<dbReference type="AlphaFoldDB" id="A0A916TIT7"/>
<reference evidence="1" key="1">
    <citation type="journal article" date="2014" name="Int. J. Syst. Evol. Microbiol.">
        <title>Complete genome sequence of Corynebacterium casei LMG S-19264T (=DSM 44701T), isolated from a smear-ripened cheese.</title>
        <authorList>
            <consortium name="US DOE Joint Genome Institute (JGI-PGF)"/>
            <person name="Walter F."/>
            <person name="Albersmeier A."/>
            <person name="Kalinowski J."/>
            <person name="Ruckert C."/>
        </authorList>
    </citation>
    <scope>NUCLEOTIDE SEQUENCE</scope>
    <source>
        <strain evidence="1">CGMCC 1.12827</strain>
    </source>
</reference>
<sequence>MQWRDYHGTSAPICPSNIVTFANLAETENDVDDLSGQHFAVGKLAIARQDIEPVE</sequence>
<gene>
    <name evidence="1" type="ORF">GCM10011489_38280</name>
</gene>